<proteinExistence type="predicted"/>
<dbReference type="Pfam" id="PF11198">
    <property type="entry name" value="DUF2857"/>
    <property type="match status" value="1"/>
</dbReference>
<name>A0A2N5Y4I5_9GAMM</name>
<evidence type="ECO:0000313" key="1">
    <source>
        <dbReference type="EMBL" id="PLW83313.1"/>
    </source>
</evidence>
<evidence type="ECO:0000313" key="2">
    <source>
        <dbReference type="Proteomes" id="UP000234845"/>
    </source>
</evidence>
<keyword evidence="2" id="KW-1185">Reference proteome</keyword>
<dbReference type="InterPro" id="IPR021364">
    <property type="entry name" value="DUF2857"/>
</dbReference>
<sequence length="194" mass="22105">MSTSKESDLTAAVLLYAVRCLIEGDQLALRAMQFGPKEVEVLQQLNIADLYRTDNLRGHCLQVQLDRVVFWQLVERLRQQRESDQLQQTLLQADAPQEMMRSLFGLGAKDYARWRRLHGFTAAVGRPSEPDEEPAHALWLAWQALAGDDGDRALTGEDYLELRDSTGLTMRTIWCLTQRWATYGNPEGEPTNDL</sequence>
<gene>
    <name evidence="1" type="ORF">CWI75_07900</name>
</gene>
<dbReference type="OrthoDB" id="6080182at2"/>
<dbReference type="RefSeq" id="WP_101520913.1">
    <property type="nucleotide sequence ID" value="NZ_PKLZ01000003.1"/>
</dbReference>
<reference evidence="2" key="1">
    <citation type="submission" date="2017-11" db="EMBL/GenBank/DDBJ databases">
        <title>The draft genome sequence of Chromatocurvus sp. F02.</title>
        <authorList>
            <person name="Du Z.-J."/>
            <person name="Chang Y.-Q."/>
        </authorList>
    </citation>
    <scope>NUCLEOTIDE SEQUENCE [LARGE SCALE GENOMIC DNA]</scope>
    <source>
        <strain evidence="2">F02</strain>
    </source>
</reference>
<dbReference type="AlphaFoldDB" id="A0A2N5Y4I5"/>
<evidence type="ECO:0008006" key="3">
    <source>
        <dbReference type="Google" id="ProtNLM"/>
    </source>
</evidence>
<dbReference type="Proteomes" id="UP000234845">
    <property type="component" value="Unassembled WGS sequence"/>
</dbReference>
<protein>
    <recommendedName>
        <fullName evidence="3">DUF2857 domain-containing protein</fullName>
    </recommendedName>
</protein>
<accession>A0A2N5Y4I5</accession>
<organism evidence="1 2">
    <name type="scientific">Kineobactrum sediminis</name>
    <dbReference type="NCBI Taxonomy" id="1905677"/>
    <lineage>
        <taxon>Bacteria</taxon>
        <taxon>Pseudomonadati</taxon>
        <taxon>Pseudomonadota</taxon>
        <taxon>Gammaproteobacteria</taxon>
        <taxon>Cellvibrionales</taxon>
        <taxon>Halieaceae</taxon>
        <taxon>Kineobactrum</taxon>
    </lineage>
</organism>
<dbReference type="EMBL" id="PKLZ01000003">
    <property type="protein sequence ID" value="PLW83313.1"/>
    <property type="molecule type" value="Genomic_DNA"/>
</dbReference>
<comment type="caution">
    <text evidence="1">The sequence shown here is derived from an EMBL/GenBank/DDBJ whole genome shotgun (WGS) entry which is preliminary data.</text>
</comment>